<evidence type="ECO:0000256" key="1">
    <source>
        <dbReference type="ARBA" id="ARBA00005189"/>
    </source>
</evidence>
<accession>A0A1H1Z052</accession>
<keyword evidence="8" id="KW-1185">Reference proteome</keyword>
<dbReference type="PANTHER" id="PTHR10434">
    <property type="entry name" value="1-ACYL-SN-GLYCEROL-3-PHOSPHATE ACYLTRANSFERASE"/>
    <property type="match status" value="1"/>
</dbReference>
<dbReference type="SUPFAM" id="SSF69593">
    <property type="entry name" value="Glycerol-3-phosphate (1)-acyltransferase"/>
    <property type="match status" value="1"/>
</dbReference>
<dbReference type="AlphaFoldDB" id="A0A1H1Z052"/>
<evidence type="ECO:0000259" key="6">
    <source>
        <dbReference type="SMART" id="SM00563"/>
    </source>
</evidence>
<evidence type="ECO:0000256" key="2">
    <source>
        <dbReference type="ARBA" id="ARBA00022516"/>
    </source>
</evidence>
<dbReference type="EMBL" id="LT629740">
    <property type="protein sequence ID" value="SDT27091.1"/>
    <property type="molecule type" value="Genomic_DNA"/>
</dbReference>
<comment type="pathway">
    <text evidence="1">Lipid metabolism.</text>
</comment>
<feature type="domain" description="Phospholipid/glycerol acyltransferase" evidence="6">
    <location>
        <begin position="61"/>
        <end position="176"/>
    </location>
</feature>
<proteinExistence type="predicted"/>
<dbReference type="STRING" id="652787.SAMN05216490_2915"/>
<sequence length="237" mass="27115">MVSVALSYFLFWPAFYLFSRKPSGYKNMNRLRRVWGFVSSGLAGFFFRYEYEEAIDWSRPYIICPNHTSSLDIAAMCLLVKNDYCFIGKDTLKDGLVTGLFFRTVDIPVDRDSKMSSYRAFKMAAEKIQQGTSVIIFPEGKISDDYPPVLHEFKNGPFKLAIDLKVPIIPVSSINAWKMLWDDGIKYGTKPGICNFYVHKPIDTTDLTSADADALRDEVYAIINQRFDSNKLVTEML</sequence>
<gene>
    <name evidence="7" type="ORF">SAMN05216490_2915</name>
</gene>
<protein>
    <submittedName>
        <fullName evidence="7">1-acyl-sn-glycerol-3-phosphate acyltransferase</fullName>
    </submittedName>
</protein>
<dbReference type="CDD" id="cd07989">
    <property type="entry name" value="LPLAT_AGPAT-like"/>
    <property type="match status" value="1"/>
</dbReference>
<evidence type="ECO:0000256" key="5">
    <source>
        <dbReference type="ARBA" id="ARBA00023315"/>
    </source>
</evidence>
<dbReference type="GO" id="GO:0006654">
    <property type="term" value="P:phosphatidic acid biosynthetic process"/>
    <property type="evidence" value="ECO:0007669"/>
    <property type="project" value="TreeGrafter"/>
</dbReference>
<keyword evidence="3 7" id="KW-0808">Transferase</keyword>
<dbReference type="GO" id="GO:0003841">
    <property type="term" value="F:1-acylglycerol-3-phosphate O-acyltransferase activity"/>
    <property type="evidence" value="ECO:0007669"/>
    <property type="project" value="TreeGrafter"/>
</dbReference>
<evidence type="ECO:0000256" key="3">
    <source>
        <dbReference type="ARBA" id="ARBA00022679"/>
    </source>
</evidence>
<name>A0A1H1Z052_MUCMA</name>
<dbReference type="Pfam" id="PF01553">
    <property type="entry name" value="Acyltransferase"/>
    <property type="match status" value="1"/>
</dbReference>
<dbReference type="Proteomes" id="UP000199679">
    <property type="component" value="Chromosome I"/>
</dbReference>
<keyword evidence="4" id="KW-0443">Lipid metabolism</keyword>
<reference evidence="7 8" key="1">
    <citation type="submission" date="2016-10" db="EMBL/GenBank/DDBJ databases">
        <authorList>
            <person name="de Groot N.N."/>
        </authorList>
    </citation>
    <scope>NUCLEOTIDE SEQUENCE [LARGE SCALE GENOMIC DNA]</scope>
    <source>
        <strain evidence="7 8">MP1X4</strain>
    </source>
</reference>
<evidence type="ECO:0000256" key="4">
    <source>
        <dbReference type="ARBA" id="ARBA00023098"/>
    </source>
</evidence>
<organism evidence="7 8">
    <name type="scientific">Mucilaginibacter mallensis</name>
    <dbReference type="NCBI Taxonomy" id="652787"/>
    <lineage>
        <taxon>Bacteria</taxon>
        <taxon>Pseudomonadati</taxon>
        <taxon>Bacteroidota</taxon>
        <taxon>Sphingobacteriia</taxon>
        <taxon>Sphingobacteriales</taxon>
        <taxon>Sphingobacteriaceae</taxon>
        <taxon>Mucilaginibacter</taxon>
    </lineage>
</organism>
<evidence type="ECO:0000313" key="8">
    <source>
        <dbReference type="Proteomes" id="UP000199679"/>
    </source>
</evidence>
<evidence type="ECO:0000313" key="7">
    <source>
        <dbReference type="EMBL" id="SDT27091.1"/>
    </source>
</evidence>
<dbReference type="InterPro" id="IPR002123">
    <property type="entry name" value="Plipid/glycerol_acylTrfase"/>
</dbReference>
<dbReference type="PANTHER" id="PTHR10434:SF64">
    <property type="entry name" value="1-ACYL-SN-GLYCEROL-3-PHOSPHATE ACYLTRANSFERASE-RELATED"/>
    <property type="match status" value="1"/>
</dbReference>
<keyword evidence="2" id="KW-0444">Lipid biosynthesis</keyword>
<dbReference type="SMART" id="SM00563">
    <property type="entry name" value="PlsC"/>
    <property type="match status" value="1"/>
</dbReference>
<keyword evidence="5 7" id="KW-0012">Acyltransferase</keyword>